<reference evidence="2 3" key="1">
    <citation type="submission" date="2017-03" db="EMBL/GenBank/DDBJ databases">
        <title>Genome Survey of Euroglyphus maynei.</title>
        <authorList>
            <person name="Arlian L.G."/>
            <person name="Morgan M.S."/>
            <person name="Rider S.D."/>
        </authorList>
    </citation>
    <scope>NUCLEOTIDE SEQUENCE [LARGE SCALE GENOMIC DNA]</scope>
    <source>
        <strain evidence="2">Arlian Lab</strain>
        <tissue evidence="2">Whole body</tissue>
    </source>
</reference>
<accession>A0A1Y3BUS9</accession>
<keyword evidence="3" id="KW-1185">Reference proteome</keyword>
<dbReference type="EMBL" id="MUJZ01003253">
    <property type="protein sequence ID" value="OTF83543.1"/>
    <property type="molecule type" value="Genomic_DNA"/>
</dbReference>
<evidence type="ECO:0000313" key="3">
    <source>
        <dbReference type="Proteomes" id="UP000194236"/>
    </source>
</evidence>
<evidence type="ECO:0000313" key="2">
    <source>
        <dbReference type="EMBL" id="OTF83543.1"/>
    </source>
</evidence>
<gene>
    <name evidence="2" type="ORF">BLA29_008414</name>
</gene>
<feature type="compositionally biased region" description="Low complexity" evidence="1">
    <location>
        <begin position="35"/>
        <end position="67"/>
    </location>
</feature>
<feature type="region of interest" description="Disordered" evidence="1">
    <location>
        <begin position="35"/>
        <end position="74"/>
    </location>
</feature>
<name>A0A1Y3BUS9_EURMA</name>
<sequence length="90" mass="10118">MVIFSKIFVSQIKFSFVFIENSLLKPNNIIGGTSLLKSTTTGNSINPQTPNCNSNQNQNQNNNNNNNRGSRTIDTEITDEERRLLIKEGM</sequence>
<dbReference type="OrthoDB" id="674948at2759"/>
<proteinExistence type="predicted"/>
<dbReference type="Proteomes" id="UP000194236">
    <property type="component" value="Unassembled WGS sequence"/>
</dbReference>
<protein>
    <submittedName>
        <fullName evidence="2">Uncharacterized protein</fullName>
    </submittedName>
</protein>
<organism evidence="2 3">
    <name type="scientific">Euroglyphus maynei</name>
    <name type="common">Mayne's house dust mite</name>
    <dbReference type="NCBI Taxonomy" id="6958"/>
    <lineage>
        <taxon>Eukaryota</taxon>
        <taxon>Metazoa</taxon>
        <taxon>Ecdysozoa</taxon>
        <taxon>Arthropoda</taxon>
        <taxon>Chelicerata</taxon>
        <taxon>Arachnida</taxon>
        <taxon>Acari</taxon>
        <taxon>Acariformes</taxon>
        <taxon>Sarcoptiformes</taxon>
        <taxon>Astigmata</taxon>
        <taxon>Psoroptidia</taxon>
        <taxon>Analgoidea</taxon>
        <taxon>Pyroglyphidae</taxon>
        <taxon>Pyroglyphinae</taxon>
        <taxon>Euroglyphus</taxon>
    </lineage>
</organism>
<dbReference type="AlphaFoldDB" id="A0A1Y3BUS9"/>
<comment type="caution">
    <text evidence="2">The sequence shown here is derived from an EMBL/GenBank/DDBJ whole genome shotgun (WGS) entry which is preliminary data.</text>
</comment>
<evidence type="ECO:0000256" key="1">
    <source>
        <dbReference type="SAM" id="MobiDB-lite"/>
    </source>
</evidence>